<protein>
    <submittedName>
        <fullName evidence="2">Uncharacterized protein</fullName>
    </submittedName>
</protein>
<proteinExistence type="predicted"/>
<dbReference type="Proteomes" id="UP000501926">
    <property type="component" value="Chromosome"/>
</dbReference>
<gene>
    <name evidence="3" type="ORF">KsCSTR_38120</name>
    <name evidence="2" type="ORF">kuste2267</name>
</gene>
<dbReference type="EMBL" id="CP049055">
    <property type="protein sequence ID" value="QII13191.1"/>
    <property type="molecule type" value="Genomic_DNA"/>
</dbReference>
<dbReference type="EMBL" id="CT573071">
    <property type="protein sequence ID" value="CAJ73012.1"/>
    <property type="molecule type" value="Genomic_DNA"/>
</dbReference>
<reference evidence="3 4" key="3">
    <citation type="submission" date="2020-02" db="EMBL/GenBank/DDBJ databases">
        <title>Newly sequenced genome of strain CSTR1 showed variability in Candidatus Kuenenia stuttgartiensis genomes.</title>
        <authorList>
            <person name="Ding C."/>
            <person name="Adrian L."/>
        </authorList>
    </citation>
    <scope>NUCLEOTIDE SEQUENCE [LARGE SCALE GENOMIC DNA]</scope>
    <source>
        <strain evidence="3 4">CSTR1</strain>
    </source>
</reference>
<evidence type="ECO:0000313" key="4">
    <source>
        <dbReference type="Proteomes" id="UP000501926"/>
    </source>
</evidence>
<name>Q1Q620_KUEST</name>
<sequence>MSFVVRRTSSHYMHFLFLCPSSSKACIAATWARTGAGNYIRGSRLQTSLEPWNVLR</sequence>
<keyword evidence="1" id="KW-0732">Signal</keyword>
<accession>Q1Q620</accession>
<evidence type="ECO:0000256" key="1">
    <source>
        <dbReference type="SAM" id="SignalP"/>
    </source>
</evidence>
<reference evidence="2" key="1">
    <citation type="journal article" date="2006" name="Nature">
        <title>Deciphering the evolution and metabolism of an anammox bacterium from a community genome.</title>
        <authorList>
            <person name="Strous M."/>
            <person name="Pelletier E."/>
            <person name="Mangenot S."/>
            <person name="Rattei T."/>
            <person name="Lehner A."/>
            <person name="Taylor M.W."/>
            <person name="Horn M."/>
            <person name="Daims H."/>
            <person name="Bartol-Mavel D."/>
            <person name="Wincker P."/>
            <person name="Barbe V."/>
            <person name="Fonknechten N."/>
            <person name="Vallenet D."/>
            <person name="Segurens B."/>
            <person name="Schenowitz-Truong C."/>
            <person name="Medigue C."/>
            <person name="Collingro A."/>
            <person name="Snel B."/>
            <person name="Dutilh B.E."/>
            <person name="OpDenCamp H.J.M."/>
            <person name="vanDerDrift C."/>
            <person name="Cirpus I."/>
            <person name="vanDePas-Schoonen K.T."/>
            <person name="Harhangi H.R."/>
            <person name="vanNiftrik L."/>
            <person name="Schmid M."/>
            <person name="Keltjens J."/>
            <person name="vanDeVossenberg J."/>
            <person name="Kartal B."/>
            <person name="Meier H."/>
            <person name="Frishman D."/>
            <person name="Huynen M.A."/>
            <person name="Mewes H."/>
            <person name="Weissenbach J."/>
            <person name="Jetten M.S.M."/>
            <person name="Wagner M."/>
            <person name="LePaslier D."/>
        </authorList>
    </citation>
    <scope>NUCLEOTIDE SEQUENCE</scope>
</reference>
<evidence type="ECO:0000313" key="3">
    <source>
        <dbReference type="EMBL" id="QII13191.1"/>
    </source>
</evidence>
<feature type="chain" id="PRO_5036285881" evidence="1">
    <location>
        <begin position="26"/>
        <end position="56"/>
    </location>
</feature>
<feature type="signal peptide" evidence="1">
    <location>
        <begin position="1"/>
        <end position="25"/>
    </location>
</feature>
<reference evidence="2" key="2">
    <citation type="submission" date="2006-01" db="EMBL/GenBank/DDBJ databases">
        <authorList>
            <person name="Genoscope"/>
        </authorList>
    </citation>
    <scope>NUCLEOTIDE SEQUENCE</scope>
</reference>
<organism evidence="2">
    <name type="scientific">Kuenenia stuttgartiensis</name>
    <dbReference type="NCBI Taxonomy" id="174633"/>
    <lineage>
        <taxon>Bacteria</taxon>
        <taxon>Pseudomonadati</taxon>
        <taxon>Planctomycetota</taxon>
        <taxon>Candidatus Brocadiia</taxon>
        <taxon>Candidatus Brocadiales</taxon>
        <taxon>Candidatus Brocadiaceae</taxon>
        <taxon>Candidatus Kuenenia</taxon>
    </lineage>
</organism>
<evidence type="ECO:0000313" key="2">
    <source>
        <dbReference type="EMBL" id="CAJ73012.1"/>
    </source>
</evidence>
<dbReference type="AlphaFoldDB" id="Q1Q620"/>